<evidence type="ECO:0000256" key="1">
    <source>
        <dbReference type="SAM" id="MobiDB-lite"/>
    </source>
</evidence>
<keyword evidence="2" id="KW-1133">Transmembrane helix</keyword>
<feature type="region of interest" description="Disordered" evidence="1">
    <location>
        <begin position="92"/>
        <end position="111"/>
    </location>
</feature>
<keyword evidence="2" id="KW-0812">Transmembrane</keyword>
<dbReference type="EMBL" id="CP144700">
    <property type="protein sequence ID" value="WVZ25088.1"/>
    <property type="molecule type" value="Genomic_DNA"/>
</dbReference>
<keyword evidence="4" id="KW-1185">Reference proteome</keyword>
<keyword evidence="2" id="KW-0472">Membrane</keyword>
<evidence type="ECO:0000256" key="2">
    <source>
        <dbReference type="SAM" id="Phobius"/>
    </source>
</evidence>
<reference evidence="3 4" key="1">
    <citation type="journal article" date="2023" name="Life. Sci Alliance">
        <title>Evolutionary insights into 3D genome organization and epigenetic landscape of Vigna mungo.</title>
        <authorList>
            <person name="Junaid A."/>
            <person name="Singh B."/>
            <person name="Bhatia S."/>
        </authorList>
    </citation>
    <scope>NUCLEOTIDE SEQUENCE [LARGE SCALE GENOMIC DNA]</scope>
    <source>
        <strain evidence="3">Urdbean</strain>
    </source>
</reference>
<proteinExistence type="predicted"/>
<evidence type="ECO:0000313" key="3">
    <source>
        <dbReference type="EMBL" id="WVZ25088.1"/>
    </source>
</evidence>
<name>A0AAQ3PEA3_VIGMU</name>
<accession>A0AAQ3PEA3</accession>
<feature type="transmembrane region" description="Helical" evidence="2">
    <location>
        <begin position="6"/>
        <end position="23"/>
    </location>
</feature>
<sequence>MVALIHLLVVLDAFPALAVVFVLRVAHHGRHLRVNSKEPSLRRFLILACRVLIPLGIGASSLRRCDVVLLLLLFFQVHLLHHRLPQPHPRVNKPIRNLLPNSKRAGVTKPY</sequence>
<gene>
    <name evidence="3" type="ORF">V8G54_003632</name>
</gene>
<protein>
    <submittedName>
        <fullName evidence="3">Uncharacterized protein</fullName>
    </submittedName>
</protein>
<organism evidence="3 4">
    <name type="scientific">Vigna mungo</name>
    <name type="common">Black gram</name>
    <name type="synonym">Phaseolus mungo</name>
    <dbReference type="NCBI Taxonomy" id="3915"/>
    <lineage>
        <taxon>Eukaryota</taxon>
        <taxon>Viridiplantae</taxon>
        <taxon>Streptophyta</taxon>
        <taxon>Embryophyta</taxon>
        <taxon>Tracheophyta</taxon>
        <taxon>Spermatophyta</taxon>
        <taxon>Magnoliopsida</taxon>
        <taxon>eudicotyledons</taxon>
        <taxon>Gunneridae</taxon>
        <taxon>Pentapetalae</taxon>
        <taxon>rosids</taxon>
        <taxon>fabids</taxon>
        <taxon>Fabales</taxon>
        <taxon>Fabaceae</taxon>
        <taxon>Papilionoideae</taxon>
        <taxon>50 kb inversion clade</taxon>
        <taxon>NPAAA clade</taxon>
        <taxon>indigoferoid/millettioid clade</taxon>
        <taxon>Phaseoleae</taxon>
        <taxon>Vigna</taxon>
    </lineage>
</organism>
<dbReference type="Proteomes" id="UP001374535">
    <property type="component" value="Chromosome 1"/>
</dbReference>
<dbReference type="AlphaFoldDB" id="A0AAQ3PEA3"/>
<evidence type="ECO:0000313" key="4">
    <source>
        <dbReference type="Proteomes" id="UP001374535"/>
    </source>
</evidence>